<keyword evidence="3" id="KW-1185">Reference proteome</keyword>
<dbReference type="EMBL" id="VFOQ01000002">
    <property type="protein sequence ID" value="TQL56713.1"/>
    <property type="molecule type" value="Genomic_DNA"/>
</dbReference>
<name>A0A542Z8P2_9MICO</name>
<dbReference type="Gene3D" id="3.40.630.30">
    <property type="match status" value="1"/>
</dbReference>
<organism evidence="2 3">
    <name type="scientific">Oryzihumus leptocrescens</name>
    <dbReference type="NCBI Taxonomy" id="297536"/>
    <lineage>
        <taxon>Bacteria</taxon>
        <taxon>Bacillati</taxon>
        <taxon>Actinomycetota</taxon>
        <taxon>Actinomycetes</taxon>
        <taxon>Micrococcales</taxon>
        <taxon>Intrasporangiaceae</taxon>
        <taxon>Oryzihumus</taxon>
    </lineage>
</organism>
<comment type="caution">
    <text evidence="2">The sequence shown here is derived from an EMBL/GenBank/DDBJ whole genome shotgun (WGS) entry which is preliminary data.</text>
</comment>
<feature type="domain" description="N-acetyltransferase" evidence="1">
    <location>
        <begin position="20"/>
        <end position="185"/>
    </location>
</feature>
<dbReference type="GO" id="GO:0008999">
    <property type="term" value="F:protein-N-terminal-alanine acetyltransferase activity"/>
    <property type="evidence" value="ECO:0007669"/>
    <property type="project" value="TreeGrafter"/>
</dbReference>
<dbReference type="AlphaFoldDB" id="A0A542Z8P2"/>
<dbReference type="PROSITE" id="PS51186">
    <property type="entry name" value="GNAT"/>
    <property type="match status" value="1"/>
</dbReference>
<dbReference type="PANTHER" id="PTHR43441">
    <property type="entry name" value="RIBOSOMAL-PROTEIN-SERINE ACETYLTRANSFERASE"/>
    <property type="match status" value="1"/>
</dbReference>
<protein>
    <submittedName>
        <fullName evidence="2">RimJ/RimL family protein N-acetyltransferase</fullName>
    </submittedName>
</protein>
<dbReference type="RefSeq" id="WP_141790103.1">
    <property type="nucleotide sequence ID" value="NZ_BAAAKX010000008.1"/>
</dbReference>
<evidence type="ECO:0000313" key="2">
    <source>
        <dbReference type="EMBL" id="TQL56713.1"/>
    </source>
</evidence>
<proteinExistence type="predicted"/>
<evidence type="ECO:0000259" key="1">
    <source>
        <dbReference type="PROSITE" id="PS51186"/>
    </source>
</evidence>
<dbReference type="SUPFAM" id="SSF55729">
    <property type="entry name" value="Acyl-CoA N-acyltransferases (Nat)"/>
    <property type="match status" value="1"/>
</dbReference>
<dbReference type="Pfam" id="PF13302">
    <property type="entry name" value="Acetyltransf_3"/>
    <property type="match status" value="1"/>
</dbReference>
<reference evidence="2 3" key="1">
    <citation type="submission" date="2019-06" db="EMBL/GenBank/DDBJ databases">
        <title>Sequencing the genomes of 1000 actinobacteria strains.</title>
        <authorList>
            <person name="Klenk H.-P."/>
        </authorList>
    </citation>
    <scope>NUCLEOTIDE SEQUENCE [LARGE SCALE GENOMIC DNA]</scope>
    <source>
        <strain evidence="2 3">DSM 18082</strain>
    </source>
</reference>
<dbReference type="Proteomes" id="UP000319514">
    <property type="component" value="Unassembled WGS sequence"/>
</dbReference>
<evidence type="ECO:0000313" key="3">
    <source>
        <dbReference type="Proteomes" id="UP000319514"/>
    </source>
</evidence>
<dbReference type="InterPro" id="IPR000182">
    <property type="entry name" value="GNAT_dom"/>
</dbReference>
<sequence length="200" mass="21737">MPAATQTTRFDDVTLEGEGLSLRPFTDADLDAIAEACADEETQRWLPLPRTYSRDDARWFVQTFAVAQRDSGAGLVRAIEVDGRLAGAIDLKKTNWTARTTETGYWASPWVRGRGVTTAAVRLLASWALTDQGLERVELLTAMGNTGSERVADKAGFQREGIARNAGVIHAGRVDLTVWSLVPADLIPTPDEAAAEPGRR</sequence>
<dbReference type="InterPro" id="IPR051908">
    <property type="entry name" value="Ribosomal_N-acetyltransferase"/>
</dbReference>
<dbReference type="InterPro" id="IPR016181">
    <property type="entry name" value="Acyl_CoA_acyltransferase"/>
</dbReference>
<dbReference type="PANTHER" id="PTHR43441:SF10">
    <property type="entry name" value="ACETYLTRANSFERASE"/>
    <property type="match status" value="1"/>
</dbReference>
<dbReference type="GO" id="GO:0005737">
    <property type="term" value="C:cytoplasm"/>
    <property type="evidence" value="ECO:0007669"/>
    <property type="project" value="TreeGrafter"/>
</dbReference>
<gene>
    <name evidence="2" type="ORF">FB474_3474</name>
</gene>
<keyword evidence="2" id="KW-0808">Transferase</keyword>
<accession>A0A542Z8P2</accession>
<dbReference type="OrthoDB" id="9795188at2"/>
<dbReference type="GO" id="GO:1990189">
    <property type="term" value="F:protein N-terminal-serine acetyltransferase activity"/>
    <property type="evidence" value="ECO:0007669"/>
    <property type="project" value="TreeGrafter"/>
</dbReference>